<feature type="domain" description="HTH luxR-type" evidence="4">
    <location>
        <begin position="37"/>
        <end position="103"/>
    </location>
</feature>
<proteinExistence type="predicted"/>
<sequence>MATPAETHAADKAILEGKKYISEKLQTYLSQITLQTHLAGFQALSPREHDVLYYLLEGLIVKQISDQLRMKQSTVSTYKERIMNKLEAENMVDLYKKMHWFIQ</sequence>
<dbReference type="STRING" id="659014.SAMN04487996_13814"/>
<dbReference type="OrthoDB" id="965844at2"/>
<dbReference type="Gene3D" id="1.10.10.10">
    <property type="entry name" value="Winged helix-like DNA-binding domain superfamily/Winged helix DNA-binding domain"/>
    <property type="match status" value="1"/>
</dbReference>
<gene>
    <name evidence="5" type="ORF">SAMN04487996_13814</name>
</gene>
<dbReference type="EMBL" id="FNAN01000038">
    <property type="protein sequence ID" value="SDH45449.1"/>
    <property type="molecule type" value="Genomic_DNA"/>
</dbReference>
<keyword evidence="1" id="KW-0805">Transcription regulation</keyword>
<keyword evidence="2" id="KW-0238">DNA-binding</keyword>
<organism evidence="5 6">
    <name type="scientific">Dyadobacter soli</name>
    <dbReference type="NCBI Taxonomy" id="659014"/>
    <lineage>
        <taxon>Bacteria</taxon>
        <taxon>Pseudomonadati</taxon>
        <taxon>Bacteroidota</taxon>
        <taxon>Cytophagia</taxon>
        <taxon>Cytophagales</taxon>
        <taxon>Spirosomataceae</taxon>
        <taxon>Dyadobacter</taxon>
    </lineage>
</organism>
<evidence type="ECO:0000313" key="5">
    <source>
        <dbReference type="EMBL" id="SDH45449.1"/>
    </source>
</evidence>
<dbReference type="CDD" id="cd06170">
    <property type="entry name" value="LuxR_C_like"/>
    <property type="match status" value="1"/>
</dbReference>
<dbReference type="RefSeq" id="WP_090157817.1">
    <property type="nucleotide sequence ID" value="NZ_FNAN01000038.1"/>
</dbReference>
<keyword evidence="3" id="KW-0804">Transcription</keyword>
<evidence type="ECO:0000313" key="6">
    <source>
        <dbReference type="Proteomes" id="UP000198748"/>
    </source>
</evidence>
<keyword evidence="6" id="KW-1185">Reference proteome</keyword>
<dbReference type="InterPro" id="IPR000792">
    <property type="entry name" value="Tscrpt_reg_LuxR_C"/>
</dbReference>
<dbReference type="PANTHER" id="PTHR44688">
    <property type="entry name" value="DNA-BINDING TRANSCRIPTIONAL ACTIVATOR DEVR_DOSR"/>
    <property type="match status" value="1"/>
</dbReference>
<dbReference type="SMART" id="SM00421">
    <property type="entry name" value="HTH_LUXR"/>
    <property type="match status" value="1"/>
</dbReference>
<accession>A0A1G8CJC7</accession>
<evidence type="ECO:0000256" key="3">
    <source>
        <dbReference type="ARBA" id="ARBA00023163"/>
    </source>
</evidence>
<protein>
    <submittedName>
        <fullName evidence="5">Regulatory protein, luxR family</fullName>
    </submittedName>
</protein>
<evidence type="ECO:0000256" key="1">
    <source>
        <dbReference type="ARBA" id="ARBA00023015"/>
    </source>
</evidence>
<dbReference type="PANTHER" id="PTHR44688:SF16">
    <property type="entry name" value="DNA-BINDING TRANSCRIPTIONAL ACTIVATOR DEVR_DOSR"/>
    <property type="match status" value="1"/>
</dbReference>
<dbReference type="InterPro" id="IPR016032">
    <property type="entry name" value="Sig_transdc_resp-reg_C-effctor"/>
</dbReference>
<dbReference type="GO" id="GO:0006355">
    <property type="term" value="P:regulation of DNA-templated transcription"/>
    <property type="evidence" value="ECO:0007669"/>
    <property type="project" value="InterPro"/>
</dbReference>
<dbReference type="Proteomes" id="UP000198748">
    <property type="component" value="Unassembled WGS sequence"/>
</dbReference>
<reference evidence="6" key="1">
    <citation type="submission" date="2016-10" db="EMBL/GenBank/DDBJ databases">
        <authorList>
            <person name="Varghese N."/>
            <person name="Submissions S."/>
        </authorList>
    </citation>
    <scope>NUCLEOTIDE SEQUENCE [LARGE SCALE GENOMIC DNA]</scope>
    <source>
        <strain evidence="6">DSM 25329</strain>
    </source>
</reference>
<evidence type="ECO:0000256" key="2">
    <source>
        <dbReference type="ARBA" id="ARBA00023125"/>
    </source>
</evidence>
<dbReference type="InterPro" id="IPR036388">
    <property type="entry name" value="WH-like_DNA-bd_sf"/>
</dbReference>
<dbReference type="PROSITE" id="PS00622">
    <property type="entry name" value="HTH_LUXR_1"/>
    <property type="match status" value="1"/>
</dbReference>
<dbReference type="Pfam" id="PF00196">
    <property type="entry name" value="GerE"/>
    <property type="match status" value="1"/>
</dbReference>
<dbReference type="GO" id="GO:0003677">
    <property type="term" value="F:DNA binding"/>
    <property type="evidence" value="ECO:0007669"/>
    <property type="project" value="UniProtKB-KW"/>
</dbReference>
<name>A0A1G8CJC7_9BACT</name>
<evidence type="ECO:0000259" key="4">
    <source>
        <dbReference type="PROSITE" id="PS50043"/>
    </source>
</evidence>
<dbReference type="PROSITE" id="PS50043">
    <property type="entry name" value="HTH_LUXR_2"/>
    <property type="match status" value="1"/>
</dbReference>
<dbReference type="AlphaFoldDB" id="A0A1G8CJC7"/>
<dbReference type="PRINTS" id="PR00038">
    <property type="entry name" value="HTHLUXR"/>
</dbReference>
<dbReference type="SUPFAM" id="SSF46894">
    <property type="entry name" value="C-terminal effector domain of the bipartite response regulators"/>
    <property type="match status" value="1"/>
</dbReference>